<feature type="signal peptide" evidence="1">
    <location>
        <begin position="1"/>
        <end position="16"/>
    </location>
</feature>
<gene>
    <name evidence="2" type="ORF">B0H67DRAFT_590934</name>
</gene>
<keyword evidence="1" id="KW-0732">Signal</keyword>
<sequence>MRIATIFLSALAAAAPQFEKRCRLGYGIQPCWVRWDHSECEAYIPTGVTYVFDDANKQVIVHGLCESCSRALALENVQKRTDSWAISFGHVEDVGNGTFVISSAIEQMTGFLKGLKPHPEVWGTSCVYVEGDPQPEYD</sequence>
<evidence type="ECO:0000256" key="1">
    <source>
        <dbReference type="SAM" id="SignalP"/>
    </source>
</evidence>
<organism evidence="2 3">
    <name type="scientific">Lasiosphaeris hirsuta</name>
    <dbReference type="NCBI Taxonomy" id="260670"/>
    <lineage>
        <taxon>Eukaryota</taxon>
        <taxon>Fungi</taxon>
        <taxon>Dikarya</taxon>
        <taxon>Ascomycota</taxon>
        <taxon>Pezizomycotina</taxon>
        <taxon>Sordariomycetes</taxon>
        <taxon>Sordariomycetidae</taxon>
        <taxon>Sordariales</taxon>
        <taxon>Lasiosphaeriaceae</taxon>
        <taxon>Lasiosphaeris</taxon>
    </lineage>
</organism>
<protein>
    <submittedName>
        <fullName evidence="2">Uncharacterized protein</fullName>
    </submittedName>
</protein>
<keyword evidence="3" id="KW-1185">Reference proteome</keyword>
<evidence type="ECO:0000313" key="3">
    <source>
        <dbReference type="Proteomes" id="UP001172102"/>
    </source>
</evidence>
<name>A0AA40A3S9_9PEZI</name>
<dbReference type="Proteomes" id="UP001172102">
    <property type="component" value="Unassembled WGS sequence"/>
</dbReference>
<reference evidence="2" key="1">
    <citation type="submission" date="2023-06" db="EMBL/GenBank/DDBJ databases">
        <title>Genome-scale phylogeny and comparative genomics of the fungal order Sordariales.</title>
        <authorList>
            <consortium name="Lawrence Berkeley National Laboratory"/>
            <person name="Hensen N."/>
            <person name="Bonometti L."/>
            <person name="Westerberg I."/>
            <person name="Brannstrom I.O."/>
            <person name="Guillou S."/>
            <person name="Cros-Aarteil S."/>
            <person name="Calhoun S."/>
            <person name="Haridas S."/>
            <person name="Kuo A."/>
            <person name="Mondo S."/>
            <person name="Pangilinan J."/>
            <person name="Riley R."/>
            <person name="Labutti K."/>
            <person name="Andreopoulos B."/>
            <person name="Lipzen A."/>
            <person name="Chen C."/>
            <person name="Yanf M."/>
            <person name="Daum C."/>
            <person name="Ng V."/>
            <person name="Clum A."/>
            <person name="Steindorff A."/>
            <person name="Ohm R."/>
            <person name="Martin F."/>
            <person name="Silar P."/>
            <person name="Natvig D."/>
            <person name="Lalanne C."/>
            <person name="Gautier V."/>
            <person name="Ament-Velasquez S.L."/>
            <person name="Kruys A."/>
            <person name="Hutchinson M.I."/>
            <person name="Powell A.J."/>
            <person name="Barry K."/>
            <person name="Miller A.N."/>
            <person name="Grigoriev I.V."/>
            <person name="Debuchy R."/>
            <person name="Gladieux P."/>
            <person name="Thoren M.H."/>
            <person name="Johannesson H."/>
        </authorList>
    </citation>
    <scope>NUCLEOTIDE SEQUENCE</scope>
    <source>
        <strain evidence="2">SMH4607-1</strain>
    </source>
</reference>
<comment type="caution">
    <text evidence="2">The sequence shown here is derived from an EMBL/GenBank/DDBJ whole genome shotgun (WGS) entry which is preliminary data.</text>
</comment>
<feature type="chain" id="PRO_5041236609" evidence="1">
    <location>
        <begin position="17"/>
        <end position="138"/>
    </location>
</feature>
<dbReference type="EMBL" id="JAUKUA010000006">
    <property type="protein sequence ID" value="KAK0708688.1"/>
    <property type="molecule type" value="Genomic_DNA"/>
</dbReference>
<evidence type="ECO:0000313" key="2">
    <source>
        <dbReference type="EMBL" id="KAK0708688.1"/>
    </source>
</evidence>
<accession>A0AA40A3S9</accession>
<proteinExistence type="predicted"/>
<dbReference type="AlphaFoldDB" id="A0AA40A3S9"/>